<dbReference type="Pfam" id="PF01191">
    <property type="entry name" value="RNA_pol_Rpb5_C"/>
    <property type="match status" value="1"/>
</dbReference>
<dbReference type="SUPFAM" id="SSF55287">
    <property type="entry name" value="RPB5-like RNA polymerase subunit"/>
    <property type="match status" value="1"/>
</dbReference>
<dbReference type="Gene3D" id="3.90.940.20">
    <property type="entry name" value="RPB5-like RNA polymerase subunit"/>
    <property type="match status" value="1"/>
</dbReference>
<dbReference type="InterPro" id="IPR014381">
    <property type="entry name" value="Arch_Rpo5/euc_Rpb5"/>
</dbReference>
<dbReference type="OrthoDB" id="248779at2759"/>
<evidence type="ECO:0000256" key="5">
    <source>
        <dbReference type="ARBA" id="ARBA00025765"/>
    </source>
</evidence>
<proteinExistence type="inferred from homology"/>
<dbReference type="GO" id="GO:0003899">
    <property type="term" value="F:DNA-directed RNA polymerase activity"/>
    <property type="evidence" value="ECO:0007669"/>
    <property type="project" value="EnsemblFungi"/>
</dbReference>
<organism evidence="6 7">
    <name type="scientific">Paracoccidioides brasiliensis</name>
    <dbReference type="NCBI Taxonomy" id="121759"/>
    <lineage>
        <taxon>Eukaryota</taxon>
        <taxon>Fungi</taxon>
        <taxon>Dikarya</taxon>
        <taxon>Ascomycota</taxon>
        <taxon>Pezizomycotina</taxon>
        <taxon>Eurotiomycetes</taxon>
        <taxon>Eurotiomycetidae</taxon>
        <taxon>Onygenales</taxon>
        <taxon>Ajellomycetaceae</taxon>
        <taxon>Paracoccidioides</taxon>
    </lineage>
</organism>
<comment type="similarity">
    <text evidence="5">Belongs to the archaeal Rpo5/eukaryotic RPB5 RNA polymerase subunit family.</text>
</comment>
<dbReference type="GO" id="GO:0005736">
    <property type="term" value="C:RNA polymerase I complex"/>
    <property type="evidence" value="ECO:0007669"/>
    <property type="project" value="EnsemblFungi"/>
</dbReference>
<reference evidence="6 7" key="1">
    <citation type="submission" date="2016-06" db="EMBL/GenBank/DDBJ databases">
        <authorList>
            <person name="Kjaerup R.B."/>
            <person name="Dalgaard T.S."/>
            <person name="Juul-Madsen H.R."/>
        </authorList>
    </citation>
    <scope>NUCLEOTIDE SEQUENCE [LARGE SCALE GENOMIC DNA]</scope>
    <source>
        <strain evidence="6 7">Pb300</strain>
    </source>
</reference>
<dbReference type="PROSITE" id="PS01110">
    <property type="entry name" value="RNA_POL_H_23KD"/>
    <property type="match status" value="1"/>
</dbReference>
<evidence type="ECO:0000256" key="1">
    <source>
        <dbReference type="ARBA" id="ARBA00004123"/>
    </source>
</evidence>
<dbReference type="VEuPathDB" id="FungiDB:PADG_00848"/>
<dbReference type="GO" id="GO:0006363">
    <property type="term" value="P:termination of RNA polymerase I transcription"/>
    <property type="evidence" value="ECO:0007669"/>
    <property type="project" value="EnsemblFungi"/>
</dbReference>
<dbReference type="EMBL" id="LZYO01000063">
    <property type="protein sequence ID" value="ODH38770.1"/>
    <property type="molecule type" value="Genomic_DNA"/>
</dbReference>
<dbReference type="GO" id="GO:0006361">
    <property type="term" value="P:transcription initiation at RNA polymerase I promoter"/>
    <property type="evidence" value="ECO:0007669"/>
    <property type="project" value="EnsemblFungi"/>
</dbReference>
<evidence type="ECO:0000313" key="7">
    <source>
        <dbReference type="Proteomes" id="UP000242814"/>
    </source>
</evidence>
<dbReference type="HAMAP" id="MF_00025">
    <property type="entry name" value="RNApol_Rpo5_RPB5"/>
    <property type="match status" value="1"/>
</dbReference>
<dbReference type="InterPro" id="IPR035913">
    <property type="entry name" value="RPB5-like_sf"/>
</dbReference>
<dbReference type="PANTHER" id="PTHR10535:SF0">
    <property type="entry name" value="DNA-DIRECTED RNA POLYMERASES I, II, AND III SUBUNIT RPABC1"/>
    <property type="match status" value="1"/>
</dbReference>
<dbReference type="GO" id="GO:0006384">
    <property type="term" value="P:transcription initiation at RNA polymerase III promoter"/>
    <property type="evidence" value="ECO:0007669"/>
    <property type="project" value="EnsemblFungi"/>
</dbReference>
<dbReference type="GO" id="GO:0003968">
    <property type="term" value="F:RNA-directed RNA polymerase activity"/>
    <property type="evidence" value="ECO:0007669"/>
    <property type="project" value="EnsemblFungi"/>
</dbReference>
<keyword evidence="4" id="KW-0539">Nucleus</keyword>
<dbReference type="PIRSF" id="PIRSF000747">
    <property type="entry name" value="RPB5"/>
    <property type="match status" value="1"/>
</dbReference>
<dbReference type="GO" id="GO:0005666">
    <property type="term" value="C:RNA polymerase III complex"/>
    <property type="evidence" value="ECO:0007669"/>
    <property type="project" value="EnsemblFungi"/>
</dbReference>
<dbReference type="SUPFAM" id="SSF53036">
    <property type="entry name" value="Eukaryotic RPB5 N-terminal domain"/>
    <property type="match status" value="2"/>
</dbReference>
<dbReference type="InterPro" id="IPR036710">
    <property type="entry name" value="RNA_pol_Rpb5_N_sf"/>
</dbReference>
<name>A0A1D2JJG1_PARBR</name>
<dbReference type="Pfam" id="PF03871">
    <property type="entry name" value="RNA_pol_Rpb5_N"/>
    <property type="match status" value="1"/>
</dbReference>
<dbReference type="InterPro" id="IPR020608">
    <property type="entry name" value="RNA_pol_subH/Rpb5_CS"/>
</dbReference>
<comment type="caution">
    <text evidence="6">The sequence shown here is derived from an EMBL/GenBank/DDBJ whole genome shotgun (WGS) entry which is preliminary data.</text>
</comment>
<dbReference type="GO" id="GO:0006362">
    <property type="term" value="P:transcription elongation by RNA polymerase I"/>
    <property type="evidence" value="ECO:0007669"/>
    <property type="project" value="EnsemblFungi"/>
</dbReference>
<dbReference type="InterPro" id="IPR000783">
    <property type="entry name" value="RNA_pol_subH/Rpb5_C"/>
</dbReference>
<protein>
    <recommendedName>
        <fullName evidence="2">DNA-directed RNA polymerases I, II, and III subunit RPABC1</fullName>
    </recommendedName>
</protein>
<dbReference type="VEuPathDB" id="FungiDB:PABG_02421"/>
<dbReference type="GO" id="GO:0006367">
    <property type="term" value="P:transcription initiation at RNA polymerase II promoter"/>
    <property type="evidence" value="ECO:0007669"/>
    <property type="project" value="EnsemblFungi"/>
</dbReference>
<dbReference type="PANTHER" id="PTHR10535">
    <property type="entry name" value="DNA-DIRECTED RNA POLYMERASES I, II, AND III SUBUNIT RPABC1"/>
    <property type="match status" value="1"/>
</dbReference>
<dbReference type="GO" id="GO:0005665">
    <property type="term" value="C:RNA polymerase II, core complex"/>
    <property type="evidence" value="ECO:0007669"/>
    <property type="project" value="EnsemblFungi"/>
</dbReference>
<dbReference type="GO" id="GO:0006386">
    <property type="term" value="P:termination of RNA polymerase III transcription"/>
    <property type="evidence" value="ECO:0007669"/>
    <property type="project" value="EnsemblFungi"/>
</dbReference>
<evidence type="ECO:0000256" key="3">
    <source>
        <dbReference type="ARBA" id="ARBA00023163"/>
    </source>
</evidence>
<comment type="subcellular location">
    <subcellularLocation>
        <location evidence="1">Nucleus</location>
    </subcellularLocation>
</comment>
<sequence>MADEEYSRASAEADREMTKLWRTWRTVFEMLADRVWAYPSSRVIDMQLLTRGGDYVQGYEVTEEEIKIPLEEFRTRYSDALGFPDRNKMKISARPSQAMMEKYTPLPTVSKPNPVPECGTIYVEFCADIQSVGTKQVRAFNHFIDEQNYHTGIFISQTPISPSAMRVLNSIPGRFCEHFQEQELLVNITHHELVPKHILLSAEEKKRLLQRYRLKESQLPRIQSGDPVAKYLGLRRGQVVKIIRKSETAGRYASYRWVT</sequence>
<dbReference type="Proteomes" id="UP000242814">
    <property type="component" value="Unassembled WGS sequence"/>
</dbReference>
<dbReference type="FunFam" id="3.90.940.20:FF:000001">
    <property type="entry name" value="DNA-directed RNA polymerases I, II, and III subunit RPABC1"/>
    <property type="match status" value="1"/>
</dbReference>
<dbReference type="OMA" id="TERMEDH"/>
<evidence type="ECO:0000256" key="4">
    <source>
        <dbReference type="ARBA" id="ARBA00023242"/>
    </source>
</evidence>
<dbReference type="NCBIfam" id="NF007129">
    <property type="entry name" value="PRK09570.1"/>
    <property type="match status" value="1"/>
</dbReference>
<dbReference type="InterPro" id="IPR005571">
    <property type="entry name" value="RNA_pol_Rpb5_N"/>
</dbReference>
<dbReference type="GO" id="GO:0003677">
    <property type="term" value="F:DNA binding"/>
    <property type="evidence" value="ECO:0007669"/>
    <property type="project" value="InterPro"/>
</dbReference>
<evidence type="ECO:0000256" key="2">
    <source>
        <dbReference type="ARBA" id="ARBA00020809"/>
    </source>
</evidence>
<keyword evidence="3" id="KW-0804">Transcription</keyword>
<dbReference type="AlphaFoldDB" id="A0A1D2JJG1"/>
<gene>
    <name evidence="6" type="ORF">ACO22_02170</name>
</gene>
<dbReference type="Gene3D" id="3.40.1340.10">
    <property type="entry name" value="RNA polymerase, Rpb5, N-terminal domain"/>
    <property type="match status" value="2"/>
</dbReference>
<evidence type="ECO:0000313" key="6">
    <source>
        <dbReference type="EMBL" id="ODH38770.1"/>
    </source>
</evidence>
<dbReference type="GO" id="GO:0006368">
    <property type="term" value="P:transcription elongation by RNA polymerase II"/>
    <property type="evidence" value="ECO:0007669"/>
    <property type="project" value="EnsemblFungi"/>
</dbReference>
<dbReference type="GO" id="GO:0042797">
    <property type="term" value="P:tRNA transcription by RNA polymerase III"/>
    <property type="evidence" value="ECO:0007669"/>
    <property type="project" value="EnsemblFungi"/>
</dbReference>
<accession>A0A1D2JJG1</accession>